<protein>
    <submittedName>
        <fullName evidence="2">STAS domain protein</fullName>
    </submittedName>
</protein>
<dbReference type="CDD" id="cd07043">
    <property type="entry name" value="STAS_anti-anti-sigma_factors"/>
    <property type="match status" value="1"/>
</dbReference>
<dbReference type="EMBL" id="CACRYJ010000018">
    <property type="protein sequence ID" value="VZO36308.1"/>
    <property type="molecule type" value="Genomic_DNA"/>
</dbReference>
<gene>
    <name evidence="2" type="ORF">HALOF300_01512</name>
</gene>
<dbReference type="PROSITE" id="PS50801">
    <property type="entry name" value="STAS"/>
    <property type="match status" value="1"/>
</dbReference>
<keyword evidence="3" id="KW-1185">Reference proteome</keyword>
<evidence type="ECO:0000313" key="2">
    <source>
        <dbReference type="EMBL" id="VZO36308.1"/>
    </source>
</evidence>
<dbReference type="Gene3D" id="3.30.750.24">
    <property type="entry name" value="STAS domain"/>
    <property type="match status" value="1"/>
</dbReference>
<dbReference type="AlphaFoldDB" id="A0A7M4DHB5"/>
<sequence>MPGPTAVGRLNMRVTKTATSLARERDGRSGVIDVSTSAAEVLVTVTGDLDLSASEVAQSALRQISHLQHDRLVLDVCDMGFMDSSGASWLITLADEIGRRGGTVVLRGASARDMFVLKVTGALDLFEIDETHRC</sequence>
<dbReference type="RefSeq" id="WP_197522378.1">
    <property type="nucleotide sequence ID" value="NZ_CACRYJ010000018.1"/>
</dbReference>
<proteinExistence type="predicted"/>
<dbReference type="Pfam" id="PF01740">
    <property type="entry name" value="STAS"/>
    <property type="match status" value="1"/>
</dbReference>
<reference evidence="2 3" key="1">
    <citation type="submission" date="2019-11" db="EMBL/GenBank/DDBJ databases">
        <authorList>
            <person name="Criscuolo A."/>
        </authorList>
    </citation>
    <scope>NUCLEOTIDE SEQUENCE [LARGE SCALE GENOMIC DNA]</scope>
    <source>
        <strain evidence="2">CIP111667</strain>
    </source>
</reference>
<dbReference type="SUPFAM" id="SSF52091">
    <property type="entry name" value="SpoIIaa-like"/>
    <property type="match status" value="1"/>
</dbReference>
<name>A0A7M4DHB5_9MICO</name>
<evidence type="ECO:0000259" key="1">
    <source>
        <dbReference type="PROSITE" id="PS50801"/>
    </source>
</evidence>
<dbReference type="InterPro" id="IPR002645">
    <property type="entry name" value="STAS_dom"/>
</dbReference>
<dbReference type="Proteomes" id="UP000419743">
    <property type="component" value="Unassembled WGS sequence"/>
</dbReference>
<accession>A0A7M4DHB5</accession>
<organism evidence="2 3">
    <name type="scientific">Occultella aeris</name>
    <dbReference type="NCBI Taxonomy" id="2761496"/>
    <lineage>
        <taxon>Bacteria</taxon>
        <taxon>Bacillati</taxon>
        <taxon>Actinomycetota</taxon>
        <taxon>Actinomycetes</taxon>
        <taxon>Micrococcales</taxon>
        <taxon>Ruaniaceae</taxon>
        <taxon>Occultella</taxon>
    </lineage>
</organism>
<evidence type="ECO:0000313" key="3">
    <source>
        <dbReference type="Proteomes" id="UP000419743"/>
    </source>
</evidence>
<comment type="caution">
    <text evidence="2">The sequence shown here is derived from an EMBL/GenBank/DDBJ whole genome shotgun (WGS) entry which is preliminary data.</text>
</comment>
<dbReference type="InterPro" id="IPR036513">
    <property type="entry name" value="STAS_dom_sf"/>
</dbReference>
<feature type="domain" description="STAS" evidence="1">
    <location>
        <begin position="30"/>
        <end position="134"/>
    </location>
</feature>